<keyword evidence="3" id="KW-1185">Reference proteome</keyword>
<evidence type="ECO:0000259" key="1">
    <source>
        <dbReference type="Pfam" id="PF08005"/>
    </source>
</evidence>
<organism evidence="2 3">
    <name type="scientific">Acropora cervicornis</name>
    <name type="common">Staghorn coral</name>
    <dbReference type="NCBI Taxonomy" id="6130"/>
    <lineage>
        <taxon>Eukaryota</taxon>
        <taxon>Metazoa</taxon>
        <taxon>Cnidaria</taxon>
        <taxon>Anthozoa</taxon>
        <taxon>Hexacorallia</taxon>
        <taxon>Scleractinia</taxon>
        <taxon>Astrocoeniina</taxon>
        <taxon>Acroporidae</taxon>
        <taxon>Acropora</taxon>
    </lineage>
</organism>
<evidence type="ECO:0000313" key="3">
    <source>
        <dbReference type="Proteomes" id="UP001249851"/>
    </source>
</evidence>
<dbReference type="EMBL" id="JARQWQ010000004">
    <property type="protein sequence ID" value="KAK2572283.1"/>
    <property type="molecule type" value="Genomic_DNA"/>
</dbReference>
<dbReference type="Proteomes" id="UP001249851">
    <property type="component" value="Unassembled WGS sequence"/>
</dbReference>
<gene>
    <name evidence="2" type="ORF">P5673_002504</name>
</gene>
<sequence>MMTMQEFTEEVAQSSFLSHEEVANMYIGYNSNFKACNIRFPSKPRSEPAQDAVFRCRRFESTALDPKSKGRSPQQSTVKFMVNQPISFKGVALFPGSVQFTTQSFAIELRDKDGSLLMSHKANIIKRDSFSHDIVFPRSVTLKSEAAYSIVVSTEDVPERYGEGLKKKVICEDVEFEFLEDIKGEETDKGHIPELLFQPLQDSTQYTALETKV</sequence>
<dbReference type="InterPro" id="IPR038648">
    <property type="entry name" value="PHR_sf"/>
</dbReference>
<dbReference type="PANTHER" id="PTHR45774">
    <property type="entry name" value="BTB/POZ DOMAIN-CONTAINING"/>
    <property type="match status" value="1"/>
</dbReference>
<protein>
    <submittedName>
        <fullName evidence="2">BTB/POZ domain-containing protein 6</fullName>
    </submittedName>
</protein>
<dbReference type="Pfam" id="PF08005">
    <property type="entry name" value="PHR"/>
    <property type="match status" value="1"/>
</dbReference>
<accession>A0AAD9VF47</accession>
<dbReference type="Gene3D" id="2.60.120.820">
    <property type="entry name" value="PHR domain"/>
    <property type="match status" value="1"/>
</dbReference>
<reference evidence="2" key="1">
    <citation type="journal article" date="2023" name="G3 (Bethesda)">
        <title>Whole genome assembly and annotation of the endangered Caribbean coral Acropora cervicornis.</title>
        <authorList>
            <person name="Selwyn J.D."/>
            <person name="Vollmer S.V."/>
        </authorList>
    </citation>
    <scope>NUCLEOTIDE SEQUENCE</scope>
    <source>
        <strain evidence="2">K2</strain>
    </source>
</reference>
<proteinExistence type="predicted"/>
<dbReference type="InterPro" id="IPR012983">
    <property type="entry name" value="PHR"/>
</dbReference>
<dbReference type="AlphaFoldDB" id="A0AAD9VF47"/>
<name>A0AAD9VF47_ACRCE</name>
<feature type="domain" description="PHR" evidence="1">
    <location>
        <begin position="58"/>
        <end position="198"/>
    </location>
</feature>
<reference evidence="2" key="2">
    <citation type="journal article" date="2023" name="Science">
        <title>Genomic signatures of disease resistance in endangered staghorn corals.</title>
        <authorList>
            <person name="Vollmer S.V."/>
            <person name="Selwyn J.D."/>
            <person name="Despard B.A."/>
            <person name="Roesel C.L."/>
        </authorList>
    </citation>
    <scope>NUCLEOTIDE SEQUENCE</scope>
    <source>
        <strain evidence="2">K2</strain>
    </source>
</reference>
<comment type="caution">
    <text evidence="2">The sequence shown here is derived from an EMBL/GenBank/DDBJ whole genome shotgun (WGS) entry which is preliminary data.</text>
</comment>
<evidence type="ECO:0000313" key="2">
    <source>
        <dbReference type="EMBL" id="KAK2572283.1"/>
    </source>
</evidence>